<feature type="coiled-coil region" evidence="1">
    <location>
        <begin position="447"/>
        <end position="488"/>
    </location>
</feature>
<comment type="caution">
    <text evidence="2">The sequence shown here is derived from an EMBL/GenBank/DDBJ whole genome shotgun (WGS) entry which is preliminary data.</text>
</comment>
<sequence>MTEWKTDTEEVKKVVGRCREFKQTLQKDKCGGFIKDLDSYALKILVERRKTEMQLEKAIGELKKAKKERSGFWGFLGELGRDFCNAVGSVIPPVKLCAELCEKGLNLMEDNIEKWEHNVRLLERMLEICSTQAKASADLVNQAWEGIKKRLHFYTDKHQEFIRRLKQASDAIDNEYNFPTPGVLLEYDFERPAISYTPKKSVFNERLKDLRENFSASLYADLKDKINAFSYRDRAKASKEREFEKNLEDLTPSFRDKTNALSGDDLERLAISKEREFENSLEDLMPSVLSVPSYNESLTLAKNRCVKNCKKALEGFTEKIKEAPNDSNAINEAFNHLKTELERAIDDERLKGLRENFSASLYADLKDKINAFSHRDRTKASKEREFEKSLEDWMGASSYNENPNDGLDRMAISKEREFEKSLEDLMPSVLSVPSYNESLTLAKKNCVKNFKKALEGFTEKIKEATNDSNAINEAFDSLETELERATENLSQKIDPVLERNENYAQKALEYREFLESRKESFIVDEKNPYPEEVSFNEWRLAEFDSVFSAIVPLEDLNKTACTHHALKALQAALKDNDLGFDTTELEQIAKGFIPRGYLWHFDANVLGNVALVREELLLGVKHTKGYSLWTEFLQKQN</sequence>
<evidence type="ECO:0000313" key="2">
    <source>
        <dbReference type="EMBL" id="EJB99448.1"/>
    </source>
</evidence>
<evidence type="ECO:0000313" key="3">
    <source>
        <dbReference type="Proteomes" id="UP000004326"/>
    </source>
</evidence>
<dbReference type="InterPro" id="IPR032869">
    <property type="entry name" value="WHH_dom_containing"/>
</dbReference>
<protein>
    <recommendedName>
        <fullName evidence="4">A nuclease of the HNH/ENDO VII superwith conserved WHH family protein</fullName>
    </recommendedName>
</protein>
<evidence type="ECO:0000256" key="1">
    <source>
        <dbReference type="SAM" id="Coils"/>
    </source>
</evidence>
<dbReference type="RefSeq" id="WP_000141341.1">
    <property type="nucleotide sequence ID" value="NZ_AKPJ01000001.1"/>
</dbReference>
<name>J0EKM8_HELPX</name>
<keyword evidence="1" id="KW-0175">Coiled coil</keyword>
<gene>
    <name evidence="2" type="ORF">HPHPP2_0153</name>
</gene>
<dbReference type="EMBL" id="AKPJ01000001">
    <property type="protein sequence ID" value="EJB99448.1"/>
    <property type="molecule type" value="Genomic_DNA"/>
</dbReference>
<organism evidence="2 3">
    <name type="scientific">Helicobacter pylori Hp P-2</name>
    <dbReference type="NCBI Taxonomy" id="992073"/>
    <lineage>
        <taxon>Bacteria</taxon>
        <taxon>Pseudomonadati</taxon>
        <taxon>Campylobacterota</taxon>
        <taxon>Epsilonproteobacteria</taxon>
        <taxon>Campylobacterales</taxon>
        <taxon>Helicobacteraceae</taxon>
        <taxon>Helicobacter</taxon>
    </lineage>
</organism>
<proteinExistence type="predicted"/>
<accession>J0EKM8</accession>
<dbReference type="Pfam" id="PF14414">
    <property type="entry name" value="WHH"/>
    <property type="match status" value="1"/>
</dbReference>
<reference evidence="2 3" key="1">
    <citation type="journal article" date="2013" name="Pathog. Dis.">
        <title>Genome sequences of 65 Helicobacter pylori strains isolated from asymptomatic individuals and patients with gastric cancer, peptic ulcer disease, or gastritis.</title>
        <authorList>
            <person name="Blanchard T.G."/>
            <person name="Czinn S.J."/>
            <person name="Correa P."/>
            <person name="Nakazawa T."/>
            <person name="Keelan M."/>
            <person name="Morningstar L."/>
            <person name="Santana-Cruz I."/>
            <person name="Maroo A."/>
            <person name="McCracken C."/>
            <person name="Shefchek K."/>
            <person name="Daugherty S."/>
            <person name="Song Y."/>
            <person name="Fraser C.M."/>
            <person name="Fricke W.F."/>
        </authorList>
    </citation>
    <scope>NUCLEOTIDE SEQUENCE [LARGE SCALE GENOMIC DNA]</scope>
    <source>
        <strain evidence="2 3">Hp P-2</strain>
    </source>
</reference>
<dbReference type="Proteomes" id="UP000004326">
    <property type="component" value="Unassembled WGS sequence"/>
</dbReference>
<dbReference type="AlphaFoldDB" id="J0EKM8"/>
<dbReference type="PATRIC" id="fig|992073.3.peg.147"/>
<evidence type="ECO:0008006" key="4">
    <source>
        <dbReference type="Google" id="ProtNLM"/>
    </source>
</evidence>